<evidence type="ECO:0000313" key="3">
    <source>
        <dbReference type="Proteomes" id="UP001500851"/>
    </source>
</evidence>
<accession>A0ABN2LG21</accession>
<feature type="region of interest" description="Disordered" evidence="1">
    <location>
        <begin position="41"/>
        <end position="61"/>
    </location>
</feature>
<name>A0ABN2LG21_9MICO</name>
<evidence type="ECO:0000256" key="1">
    <source>
        <dbReference type="SAM" id="MobiDB-lite"/>
    </source>
</evidence>
<keyword evidence="3" id="KW-1185">Reference proteome</keyword>
<evidence type="ECO:0008006" key="4">
    <source>
        <dbReference type="Google" id="ProtNLM"/>
    </source>
</evidence>
<proteinExistence type="predicted"/>
<protein>
    <recommendedName>
        <fullName evidence="4">DksA C4-type domain-containing protein</fullName>
    </recommendedName>
</protein>
<sequence length="99" mass="10906">MSRRQVRCIQDRCTEIARPGYVLVALLEARREGALPHITPKAVPVQAPPSPSLGEARHRPQQPCDRCGIDIPEGARILQLCRDCLSVVRGSERLAWAAA</sequence>
<dbReference type="EMBL" id="BAAAOB010000001">
    <property type="protein sequence ID" value="GAA1787004.1"/>
    <property type="molecule type" value="Genomic_DNA"/>
</dbReference>
<evidence type="ECO:0000313" key="2">
    <source>
        <dbReference type="EMBL" id="GAA1787004.1"/>
    </source>
</evidence>
<reference evidence="2 3" key="1">
    <citation type="journal article" date="2019" name="Int. J. Syst. Evol. Microbiol.">
        <title>The Global Catalogue of Microorganisms (GCM) 10K type strain sequencing project: providing services to taxonomists for standard genome sequencing and annotation.</title>
        <authorList>
            <consortium name="The Broad Institute Genomics Platform"/>
            <consortium name="The Broad Institute Genome Sequencing Center for Infectious Disease"/>
            <person name="Wu L."/>
            <person name="Ma J."/>
        </authorList>
    </citation>
    <scope>NUCLEOTIDE SEQUENCE [LARGE SCALE GENOMIC DNA]</scope>
    <source>
        <strain evidence="2 3">JCM 14736</strain>
    </source>
</reference>
<dbReference type="Proteomes" id="UP001500851">
    <property type="component" value="Unassembled WGS sequence"/>
</dbReference>
<gene>
    <name evidence="2" type="ORF">GCM10009768_14960</name>
</gene>
<organism evidence="2 3">
    <name type="scientific">Leucobacter iarius</name>
    <dbReference type="NCBI Taxonomy" id="333963"/>
    <lineage>
        <taxon>Bacteria</taxon>
        <taxon>Bacillati</taxon>
        <taxon>Actinomycetota</taxon>
        <taxon>Actinomycetes</taxon>
        <taxon>Micrococcales</taxon>
        <taxon>Microbacteriaceae</taxon>
        <taxon>Leucobacter</taxon>
    </lineage>
</organism>
<comment type="caution">
    <text evidence="2">The sequence shown here is derived from an EMBL/GenBank/DDBJ whole genome shotgun (WGS) entry which is preliminary data.</text>
</comment>